<evidence type="ECO:0000313" key="2">
    <source>
        <dbReference type="EMBL" id="MDQ2254903.1"/>
    </source>
</evidence>
<dbReference type="Proteomes" id="UP001225042">
    <property type="component" value="Unassembled WGS sequence"/>
</dbReference>
<evidence type="ECO:0000256" key="1">
    <source>
        <dbReference type="SAM" id="SignalP"/>
    </source>
</evidence>
<evidence type="ECO:0000313" key="3">
    <source>
        <dbReference type="Proteomes" id="UP001225042"/>
    </source>
</evidence>
<organism evidence="2 3">
    <name type="scientific">Enterobacter soli</name>
    <dbReference type="NCBI Taxonomy" id="885040"/>
    <lineage>
        <taxon>Bacteria</taxon>
        <taxon>Pseudomonadati</taxon>
        <taxon>Pseudomonadota</taxon>
        <taxon>Gammaproteobacteria</taxon>
        <taxon>Enterobacterales</taxon>
        <taxon>Enterobacteriaceae</taxon>
        <taxon>Enterobacter</taxon>
    </lineage>
</organism>
<dbReference type="RefSeq" id="WP_257273504.1">
    <property type="nucleotide sequence ID" value="NZ_JANJQG010000006.1"/>
</dbReference>
<comment type="caution">
    <text evidence="2">The sequence shown here is derived from an EMBL/GenBank/DDBJ whole genome shotgun (WGS) entry which is preliminary data.</text>
</comment>
<evidence type="ECO:0008006" key="4">
    <source>
        <dbReference type="Google" id="ProtNLM"/>
    </source>
</evidence>
<dbReference type="EMBL" id="JAVDKS010000001">
    <property type="protein sequence ID" value="MDQ2254903.1"/>
    <property type="molecule type" value="Genomic_DNA"/>
</dbReference>
<keyword evidence="3" id="KW-1185">Reference proteome</keyword>
<proteinExistence type="predicted"/>
<keyword evidence="1" id="KW-0732">Signal</keyword>
<accession>A0AAW8H3W1</accession>
<gene>
    <name evidence="2" type="ORF">RBJ67_01925</name>
</gene>
<sequence length="152" mass="16300">MKKLVMIAVTLSTLAGCTTQADRMAKCEAQGISRDTCYLAEQNRTAAVNAAAEKQAMENAAAVQHAQEAKVHDPLREASFSSNGLNATLSNGFFSATVNGKKATVKRLNANFYEIHGNGFVISISLDENGITDASWNKAKGREHGLLQVTQK</sequence>
<reference evidence="2 3" key="1">
    <citation type="submission" date="2023-08" db="EMBL/GenBank/DDBJ databases">
        <authorList>
            <person name="Dale J."/>
        </authorList>
    </citation>
    <scope>NUCLEOTIDE SEQUENCE [LARGE SCALE GENOMIC DNA]</scope>
    <source>
        <strain evidence="2 3">2023EL-00788</strain>
    </source>
</reference>
<feature type="chain" id="PRO_5043375903" description="Lipoprotein" evidence="1">
    <location>
        <begin position="22"/>
        <end position="152"/>
    </location>
</feature>
<name>A0AAW8H3W1_9ENTR</name>
<protein>
    <recommendedName>
        <fullName evidence="4">Lipoprotein</fullName>
    </recommendedName>
</protein>
<dbReference type="PROSITE" id="PS51257">
    <property type="entry name" value="PROKAR_LIPOPROTEIN"/>
    <property type="match status" value="1"/>
</dbReference>
<dbReference type="AlphaFoldDB" id="A0AAW8H3W1"/>
<feature type="signal peptide" evidence="1">
    <location>
        <begin position="1"/>
        <end position="21"/>
    </location>
</feature>